<dbReference type="GeneID" id="18763817"/>
<organism evidence="2 3">
    <name type="scientific">Marssonina brunnea f. sp. multigermtubi (strain MB_m1)</name>
    <name type="common">Marssonina leaf spot fungus</name>
    <dbReference type="NCBI Taxonomy" id="1072389"/>
    <lineage>
        <taxon>Eukaryota</taxon>
        <taxon>Fungi</taxon>
        <taxon>Dikarya</taxon>
        <taxon>Ascomycota</taxon>
        <taxon>Pezizomycotina</taxon>
        <taxon>Leotiomycetes</taxon>
        <taxon>Helotiales</taxon>
        <taxon>Drepanopezizaceae</taxon>
        <taxon>Drepanopeziza</taxon>
    </lineage>
</organism>
<accession>K1WLH1</accession>
<evidence type="ECO:0000313" key="2">
    <source>
        <dbReference type="EMBL" id="EKD13681.1"/>
    </source>
</evidence>
<dbReference type="HOGENOM" id="CLU_1170849_0_0_1"/>
<evidence type="ECO:0000256" key="1">
    <source>
        <dbReference type="SAM" id="MobiDB-lite"/>
    </source>
</evidence>
<proteinExistence type="predicted"/>
<name>K1WLH1_MARBU</name>
<reference evidence="2 3" key="1">
    <citation type="journal article" date="2012" name="BMC Genomics">
        <title>Sequencing the genome of Marssonina brunnea reveals fungus-poplar co-evolution.</title>
        <authorList>
            <person name="Zhu S."/>
            <person name="Cao Y.-Z."/>
            <person name="Jiang C."/>
            <person name="Tan B.-Y."/>
            <person name="Wang Z."/>
            <person name="Feng S."/>
            <person name="Zhang L."/>
            <person name="Su X.-H."/>
            <person name="Brejova B."/>
            <person name="Vinar T."/>
            <person name="Xu M."/>
            <person name="Wang M.-X."/>
            <person name="Zhang S.-G."/>
            <person name="Huang M.-R."/>
            <person name="Wu R."/>
            <person name="Zhou Y."/>
        </authorList>
    </citation>
    <scope>NUCLEOTIDE SEQUENCE [LARGE SCALE GENOMIC DNA]</scope>
    <source>
        <strain evidence="2 3">MB_m1</strain>
    </source>
</reference>
<dbReference type="EMBL" id="JH921448">
    <property type="protein sequence ID" value="EKD13681.1"/>
    <property type="molecule type" value="Genomic_DNA"/>
</dbReference>
<dbReference type="KEGG" id="mbe:MBM_07882"/>
<dbReference type="AlphaFoldDB" id="K1WLH1"/>
<keyword evidence="3" id="KW-1185">Reference proteome</keyword>
<gene>
    <name evidence="2" type="ORF">MBM_07882</name>
</gene>
<sequence length="237" mass="26275">MAFSISSSYAKLQAITDLTPSSNNVLSSSAALERAEKSLPSSLPACCGRGEAATQNPISSRTDPPHSASGRKTSAHYYGFVTGGVFPHRESRRRQHHLLRHPKPYSYGFILTRSREILLSIFQNLNVAYLSSGGPPSPLNTGLEDSRRFRTLPVYTPRLPVPERVRAFRSARPQPAPSCQTRAASFPAPRTCISSSCLEPRDQTLNEVLVERINRSNKIFVRLRYVGGKENPRAKLR</sequence>
<dbReference type="OrthoDB" id="2161780at2759"/>
<feature type="compositionally biased region" description="Polar residues" evidence="1">
    <location>
        <begin position="53"/>
        <end position="62"/>
    </location>
</feature>
<dbReference type="Proteomes" id="UP000006753">
    <property type="component" value="Unassembled WGS sequence"/>
</dbReference>
<protein>
    <submittedName>
        <fullName evidence="2">Pyridoxal-dependent decarboxylase</fullName>
    </submittedName>
</protein>
<evidence type="ECO:0000313" key="3">
    <source>
        <dbReference type="Proteomes" id="UP000006753"/>
    </source>
</evidence>
<dbReference type="InParanoid" id="K1WLH1"/>
<feature type="region of interest" description="Disordered" evidence="1">
    <location>
        <begin position="42"/>
        <end position="73"/>
    </location>
</feature>